<feature type="transmembrane region" description="Helical" evidence="8">
    <location>
        <begin position="123"/>
        <end position="142"/>
    </location>
</feature>
<feature type="domain" description="Major facilitator superfamily (MFS) profile" evidence="9">
    <location>
        <begin position="28"/>
        <end position="458"/>
    </location>
</feature>
<proteinExistence type="predicted"/>
<evidence type="ECO:0000259" key="9">
    <source>
        <dbReference type="PROSITE" id="PS50850"/>
    </source>
</evidence>
<evidence type="ECO:0000256" key="5">
    <source>
        <dbReference type="ARBA" id="ARBA00022989"/>
    </source>
</evidence>
<dbReference type="RefSeq" id="WP_148596655.1">
    <property type="nucleotide sequence ID" value="NZ_CP042997.1"/>
</dbReference>
<dbReference type="KEGG" id="agv:OJF2_56260"/>
<dbReference type="PRINTS" id="PR01036">
    <property type="entry name" value="TCRTETB"/>
</dbReference>
<reference evidence="10 11" key="1">
    <citation type="submission" date="2019-08" db="EMBL/GenBank/DDBJ databases">
        <title>Deep-cultivation of Planctomycetes and their phenomic and genomic characterization uncovers novel biology.</title>
        <authorList>
            <person name="Wiegand S."/>
            <person name="Jogler M."/>
            <person name="Boedeker C."/>
            <person name="Pinto D."/>
            <person name="Vollmers J."/>
            <person name="Rivas-Marin E."/>
            <person name="Kohn T."/>
            <person name="Peeters S.H."/>
            <person name="Heuer A."/>
            <person name="Rast P."/>
            <person name="Oberbeckmann S."/>
            <person name="Bunk B."/>
            <person name="Jeske O."/>
            <person name="Meyerdierks A."/>
            <person name="Storesund J.E."/>
            <person name="Kallscheuer N."/>
            <person name="Luecker S."/>
            <person name="Lage O.M."/>
            <person name="Pohl T."/>
            <person name="Merkel B.J."/>
            <person name="Hornburger P."/>
            <person name="Mueller R.-W."/>
            <person name="Bruemmer F."/>
            <person name="Labrenz M."/>
            <person name="Spormann A.M."/>
            <person name="Op den Camp H."/>
            <person name="Overmann J."/>
            <person name="Amann R."/>
            <person name="Jetten M.S.M."/>
            <person name="Mascher T."/>
            <person name="Medema M.H."/>
            <person name="Devos D.P."/>
            <person name="Kaster A.-K."/>
            <person name="Ovreas L."/>
            <person name="Rohde M."/>
            <person name="Galperin M.Y."/>
            <person name="Jogler C."/>
        </authorList>
    </citation>
    <scope>NUCLEOTIDE SEQUENCE [LARGE SCALE GENOMIC DNA]</scope>
    <source>
        <strain evidence="10 11">OJF2</strain>
    </source>
</reference>
<evidence type="ECO:0000313" key="11">
    <source>
        <dbReference type="Proteomes" id="UP000324233"/>
    </source>
</evidence>
<dbReference type="OrthoDB" id="9816041at2"/>
<feature type="transmembrane region" description="Helical" evidence="8">
    <location>
        <begin position="346"/>
        <end position="365"/>
    </location>
</feature>
<feature type="transmembrane region" description="Helical" evidence="8">
    <location>
        <begin position="472"/>
        <end position="498"/>
    </location>
</feature>
<evidence type="ECO:0000256" key="3">
    <source>
        <dbReference type="ARBA" id="ARBA00022475"/>
    </source>
</evidence>
<feature type="transmembrane region" description="Helical" evidence="8">
    <location>
        <begin position="181"/>
        <end position="201"/>
    </location>
</feature>
<keyword evidence="5 8" id="KW-1133">Transmembrane helix</keyword>
<feature type="region of interest" description="Disordered" evidence="7">
    <location>
        <begin position="1"/>
        <end position="24"/>
    </location>
</feature>
<keyword evidence="3" id="KW-1003">Cell membrane</keyword>
<dbReference type="InterPro" id="IPR036259">
    <property type="entry name" value="MFS_trans_sf"/>
</dbReference>
<evidence type="ECO:0000256" key="7">
    <source>
        <dbReference type="SAM" id="MobiDB-lite"/>
    </source>
</evidence>
<evidence type="ECO:0000256" key="6">
    <source>
        <dbReference type="ARBA" id="ARBA00023136"/>
    </source>
</evidence>
<evidence type="ECO:0000256" key="4">
    <source>
        <dbReference type="ARBA" id="ARBA00022692"/>
    </source>
</evidence>
<dbReference type="CDD" id="cd17502">
    <property type="entry name" value="MFS_Azr1_MDR_like"/>
    <property type="match status" value="1"/>
</dbReference>
<feature type="transmembrane region" description="Helical" evidence="8">
    <location>
        <begin position="62"/>
        <end position="81"/>
    </location>
</feature>
<feature type="transmembrane region" description="Helical" evidence="8">
    <location>
        <begin position="316"/>
        <end position="334"/>
    </location>
</feature>
<dbReference type="Pfam" id="PF07690">
    <property type="entry name" value="MFS_1"/>
    <property type="match status" value="1"/>
</dbReference>
<dbReference type="AlphaFoldDB" id="A0A5B9WAI8"/>
<dbReference type="InterPro" id="IPR011701">
    <property type="entry name" value="MFS"/>
</dbReference>
<dbReference type="PROSITE" id="PS50850">
    <property type="entry name" value="MFS"/>
    <property type="match status" value="1"/>
</dbReference>
<feature type="transmembrane region" description="Helical" evidence="8">
    <location>
        <begin position="371"/>
        <end position="395"/>
    </location>
</feature>
<dbReference type="SUPFAM" id="SSF103473">
    <property type="entry name" value="MFS general substrate transporter"/>
    <property type="match status" value="1"/>
</dbReference>
<dbReference type="Gene3D" id="1.20.1250.20">
    <property type="entry name" value="MFS general substrate transporter like domains"/>
    <property type="match status" value="1"/>
</dbReference>
<feature type="transmembrane region" description="Helical" evidence="8">
    <location>
        <begin position="274"/>
        <end position="296"/>
    </location>
</feature>
<keyword evidence="11" id="KW-1185">Reference proteome</keyword>
<dbReference type="FunFam" id="1.20.1720.10:FF:000004">
    <property type="entry name" value="EmrB/QacA family drug resistance transporter"/>
    <property type="match status" value="1"/>
</dbReference>
<feature type="transmembrane region" description="Helical" evidence="8">
    <location>
        <begin position="407"/>
        <end position="433"/>
    </location>
</feature>
<dbReference type="Proteomes" id="UP000324233">
    <property type="component" value="Chromosome"/>
</dbReference>
<feature type="transmembrane region" description="Helical" evidence="8">
    <location>
        <begin position="93"/>
        <end position="111"/>
    </location>
</feature>
<feature type="transmembrane region" description="Helical" evidence="8">
    <location>
        <begin position="213"/>
        <end position="232"/>
    </location>
</feature>
<accession>A0A5B9WAI8</accession>
<dbReference type="EMBL" id="CP042997">
    <property type="protein sequence ID" value="QEH37041.1"/>
    <property type="molecule type" value="Genomic_DNA"/>
</dbReference>
<evidence type="ECO:0000256" key="8">
    <source>
        <dbReference type="SAM" id="Phobius"/>
    </source>
</evidence>
<comment type="subcellular location">
    <subcellularLocation>
        <location evidence="1">Cell membrane</location>
        <topology evidence="1">Multi-pass membrane protein</topology>
    </subcellularLocation>
</comment>
<name>A0A5B9WAI8_9BACT</name>
<protein>
    <submittedName>
        <fullName evidence="10">Multidrug resistance protein 3</fullName>
    </submittedName>
</protein>
<feature type="transmembrane region" description="Helical" evidence="8">
    <location>
        <begin position="244"/>
        <end position="262"/>
    </location>
</feature>
<organism evidence="10 11">
    <name type="scientific">Aquisphaera giovannonii</name>
    <dbReference type="NCBI Taxonomy" id="406548"/>
    <lineage>
        <taxon>Bacteria</taxon>
        <taxon>Pseudomonadati</taxon>
        <taxon>Planctomycetota</taxon>
        <taxon>Planctomycetia</taxon>
        <taxon>Isosphaerales</taxon>
        <taxon>Isosphaeraceae</taxon>
        <taxon>Aquisphaera</taxon>
    </lineage>
</organism>
<feature type="transmembrane region" description="Helical" evidence="8">
    <location>
        <begin position="154"/>
        <end position="175"/>
    </location>
</feature>
<sequence>MGGEMDGAGMEEAASSEGSTPAPGRRQVTAALMVAMMVTAMEQLVVSPAMPTIIAQLRGFEIYPWVISAYLLSSTVSTPIYGKLADLFGRKRVLLFGLAMFSAGSMLSGVSQSMGQLIAMRTVQGLGAGAVGPIVLTLLGDLFTLKERARIQGLFSAVWGLSSIGGPLIGGWLTLHLSWRWVFFVSVPFAALAIGMIVVCLHEKVERRLVAPIDWAGAGLLTAGLSALLLIVLDGSELGVGGNLVLGLLTVGLLVSFVFRELRAEDPILPMDLIVRPVIAASVLGNFLVGGILFGLETYVPLFIQGVRGGDAGQAGQALTPLFLAWAVSVAFAARAMVRWGFRRGGMIGAVFISVGLLGLVAGAFDPAWARFAFTIALISVGTGMGLTSLSFILAVQHAVEWGQRGVATGAAIFFRTIGGAIGVGLLGGALAWRLGRLLAAAGARGVDVAAALRPEEHHTLPPGSLALVQDALGQSLCGVYVLIAALGVGTLLCSACLPGRASATTKDAATEERELESLDGDLAAAASEV</sequence>
<dbReference type="GO" id="GO:0022857">
    <property type="term" value="F:transmembrane transporter activity"/>
    <property type="evidence" value="ECO:0007669"/>
    <property type="project" value="InterPro"/>
</dbReference>
<keyword evidence="2" id="KW-0813">Transport</keyword>
<dbReference type="PANTHER" id="PTHR23501">
    <property type="entry name" value="MAJOR FACILITATOR SUPERFAMILY"/>
    <property type="match status" value="1"/>
</dbReference>
<evidence type="ECO:0000256" key="1">
    <source>
        <dbReference type="ARBA" id="ARBA00004651"/>
    </source>
</evidence>
<dbReference type="InterPro" id="IPR020846">
    <property type="entry name" value="MFS_dom"/>
</dbReference>
<evidence type="ECO:0000256" key="2">
    <source>
        <dbReference type="ARBA" id="ARBA00022448"/>
    </source>
</evidence>
<evidence type="ECO:0000313" key="10">
    <source>
        <dbReference type="EMBL" id="QEH37041.1"/>
    </source>
</evidence>
<dbReference type="PANTHER" id="PTHR23501:SF191">
    <property type="entry name" value="VACUOLAR BASIC AMINO ACID TRANSPORTER 4"/>
    <property type="match status" value="1"/>
</dbReference>
<keyword evidence="4 8" id="KW-0812">Transmembrane</keyword>
<keyword evidence="6 8" id="KW-0472">Membrane</keyword>
<gene>
    <name evidence="10" type="primary">bmr3</name>
    <name evidence="10" type="ORF">OJF2_56260</name>
</gene>
<dbReference type="GO" id="GO:0005886">
    <property type="term" value="C:plasma membrane"/>
    <property type="evidence" value="ECO:0007669"/>
    <property type="project" value="UniProtKB-SubCell"/>
</dbReference>